<keyword evidence="1" id="KW-0489">Methyltransferase</keyword>
<dbReference type="InterPro" id="IPR029063">
    <property type="entry name" value="SAM-dependent_MTases_sf"/>
</dbReference>
<organism evidence="5 6">
    <name type="scientific">Riccia sorocarpa</name>
    <dbReference type="NCBI Taxonomy" id="122646"/>
    <lineage>
        <taxon>Eukaryota</taxon>
        <taxon>Viridiplantae</taxon>
        <taxon>Streptophyta</taxon>
        <taxon>Embryophyta</taxon>
        <taxon>Marchantiophyta</taxon>
        <taxon>Marchantiopsida</taxon>
        <taxon>Marchantiidae</taxon>
        <taxon>Marchantiales</taxon>
        <taxon>Ricciaceae</taxon>
        <taxon>Riccia</taxon>
    </lineage>
</organism>
<gene>
    <name evidence="5" type="ORF">R1sor_019129</name>
</gene>
<evidence type="ECO:0000256" key="1">
    <source>
        <dbReference type="ARBA" id="ARBA00022603"/>
    </source>
</evidence>
<evidence type="ECO:0000256" key="3">
    <source>
        <dbReference type="SAM" id="MobiDB-lite"/>
    </source>
</evidence>
<feature type="compositionally biased region" description="Low complexity" evidence="3">
    <location>
        <begin position="196"/>
        <end position="213"/>
    </location>
</feature>
<feature type="domain" description="DNA methylase N-4/N-6" evidence="4">
    <location>
        <begin position="702"/>
        <end position="750"/>
    </location>
</feature>
<dbReference type="GO" id="GO:0008168">
    <property type="term" value="F:methyltransferase activity"/>
    <property type="evidence" value="ECO:0007669"/>
    <property type="project" value="UniProtKB-KW"/>
</dbReference>
<dbReference type="AlphaFoldDB" id="A0ABD3IED2"/>
<keyword evidence="6" id="KW-1185">Reference proteome</keyword>
<evidence type="ECO:0000259" key="4">
    <source>
        <dbReference type="Pfam" id="PF01555"/>
    </source>
</evidence>
<dbReference type="Proteomes" id="UP001633002">
    <property type="component" value="Unassembled WGS sequence"/>
</dbReference>
<dbReference type="Pfam" id="PF01555">
    <property type="entry name" value="N6_N4_Mtase"/>
    <property type="match status" value="1"/>
</dbReference>
<dbReference type="EMBL" id="JBJQOH010000001">
    <property type="protein sequence ID" value="KAL3701107.1"/>
    <property type="molecule type" value="Genomic_DNA"/>
</dbReference>
<name>A0ABD3IED2_9MARC</name>
<dbReference type="Gene3D" id="3.40.50.150">
    <property type="entry name" value="Vaccinia Virus protein VP39"/>
    <property type="match status" value="1"/>
</dbReference>
<dbReference type="SUPFAM" id="SSF53335">
    <property type="entry name" value="S-adenosyl-L-methionine-dependent methyltransferases"/>
    <property type="match status" value="1"/>
</dbReference>
<comment type="caution">
    <text evidence="5">The sequence shown here is derived from an EMBL/GenBank/DDBJ whole genome shotgun (WGS) entry which is preliminary data.</text>
</comment>
<sequence>MTGKAKMPYGLPDLIGKLEPKHMDSDWLLYLCGEKGKPTENHISVFTRSPVDGEFSEIGLIIEVAMLKKERRASLGLLLDTGDGLSLVCPREKNLKVDSMVAGKFRSGVKQAVTGNQESDLSGFLISWILTYHDHHKLIRDAVKTGFNTGILGVPKKKKLEQCIPYSNYSELDAAWSRKLREEANTEAGGSGGGTSAAAAASGGHSASAHSGGPTLLKRPRSDLAALSVERPEKQGRRGHTESVAPLSQSLYAAPDRVKPKEPTVRTLRELQVTQPQRWDRVDKDAIREEAIKRCRVRRDTITVTLMQFHIEKPGKDNWLPYQVRPLNEHFVNLLSEKLLARKQPGHNIFVVLVDPEEGLEGPKDFDISKVNQYKYYVLGGNHTAAAKMKAYKKFSIPNEAFLLCSCFVYVGLTLLEARIIATDDNADQQFRLKMSHIQKVEYWHQRYLEEGCIRTQAFKEQLAAEALPIKPGSDLKKTTRAADNYFQIAFRTGELWMMQQKVFTAWEEGKISGQRTGRQLWDPTSIPEMKWSYFRYLQGVPDDVIISVLQRVLDGQLPIEELGFEVTRHKILRIMNAVMCKELGVKDFSEAQRLYPVHATEQRIHGHFTEFSQLLVSLLTSLCQVCGHKTNVRHAGGPRINHIHEHITIGYWNNQGKRSPVNFNTVLDEAGNRRMLSSVLSCGAVSAKLKHPGDGAPVNIYQKPQRLISTLISHLSREYDWVLDLCAGSGTTIACAVKLLRNCGAVELDRRQSFYIPQRIRSLDTLPSPDVEITTVGYHKEPIPGESATTHGELAQVVTNRHAASKASASAAVSAQAEHAPIPDDSSEPDEDLAVVALEGREGQSGGSPLVTSVE</sequence>
<keyword evidence="2" id="KW-0808">Transferase</keyword>
<evidence type="ECO:0000313" key="6">
    <source>
        <dbReference type="Proteomes" id="UP001633002"/>
    </source>
</evidence>
<dbReference type="InterPro" id="IPR002941">
    <property type="entry name" value="DNA_methylase_N4/N6"/>
</dbReference>
<evidence type="ECO:0000256" key="2">
    <source>
        <dbReference type="ARBA" id="ARBA00022679"/>
    </source>
</evidence>
<feature type="compositionally biased region" description="Low complexity" evidence="3">
    <location>
        <begin position="809"/>
        <end position="825"/>
    </location>
</feature>
<feature type="compositionally biased region" description="Basic and acidic residues" evidence="3">
    <location>
        <begin position="230"/>
        <end position="241"/>
    </location>
</feature>
<protein>
    <recommendedName>
        <fullName evidence="4">DNA methylase N-4/N-6 domain-containing protein</fullName>
    </recommendedName>
</protein>
<reference evidence="5 6" key="1">
    <citation type="submission" date="2024-09" db="EMBL/GenBank/DDBJ databases">
        <title>Chromosome-scale assembly of Riccia sorocarpa.</title>
        <authorList>
            <person name="Paukszto L."/>
        </authorList>
    </citation>
    <scope>NUCLEOTIDE SEQUENCE [LARGE SCALE GENOMIC DNA]</scope>
    <source>
        <strain evidence="5">LP-2024</strain>
        <tissue evidence="5">Aerial parts of the thallus</tissue>
    </source>
</reference>
<feature type="region of interest" description="Disordered" evidence="3">
    <location>
        <begin position="809"/>
        <end position="856"/>
    </location>
</feature>
<dbReference type="GO" id="GO:0032259">
    <property type="term" value="P:methylation"/>
    <property type="evidence" value="ECO:0007669"/>
    <property type="project" value="UniProtKB-KW"/>
</dbReference>
<feature type="region of interest" description="Disordered" evidence="3">
    <location>
        <begin position="183"/>
        <end position="250"/>
    </location>
</feature>
<evidence type="ECO:0000313" key="5">
    <source>
        <dbReference type="EMBL" id="KAL3701107.1"/>
    </source>
</evidence>
<accession>A0ABD3IED2</accession>
<proteinExistence type="predicted"/>